<dbReference type="PANTHER" id="PTHR24111">
    <property type="entry name" value="LEUCINE-RICH REPEAT-CONTAINING PROTEIN 34"/>
    <property type="match status" value="1"/>
</dbReference>
<dbReference type="InterPro" id="IPR052201">
    <property type="entry name" value="LRR-containing_regulator"/>
</dbReference>
<dbReference type="Gene3D" id="3.80.10.10">
    <property type="entry name" value="Ribonuclease Inhibitor"/>
    <property type="match status" value="2"/>
</dbReference>
<sequence>MTLSFDCISEIFGHLVDYKTLFSCLVANRDCCRLAAPMLWRKPNLRHPQLVETLLLGLDAVERALIPNVDRVIPNDRPALLFEYARFISKFSTNDLNRGIKSWLNDETSDESSGFIVLVPIVVMFLRTNNDFELNIEELYGITLDLGSNVTESEDLMNNFDFAGGKALALALKMNNALTSFDITNTRIGGKVAKELSDALIENKSLTSINISSNNIGPFCGKALADVLKANTPLTSLDISHTRIKSNGNGMGLLTEALFKNKTLTSLSLKYNELISEDGENLAAILCENNALTTLDISNNLICDKGGSAIAAALCKNKKLTSLIIAFNRLNINVGEAFAEALDVNNTLTSLDLSDNPLSVENGSEEFERSFNIRSTLTVLL</sequence>
<dbReference type="EMBL" id="WTPW01000116">
    <property type="protein sequence ID" value="KAF0545893.1"/>
    <property type="molecule type" value="Genomic_DNA"/>
</dbReference>
<keyword evidence="1" id="KW-0677">Repeat</keyword>
<evidence type="ECO:0000313" key="2">
    <source>
        <dbReference type="EMBL" id="KAF0545893.1"/>
    </source>
</evidence>
<comment type="caution">
    <text evidence="2">The sequence shown here is derived from an EMBL/GenBank/DDBJ whole genome shotgun (WGS) entry which is preliminary data.</text>
</comment>
<keyword evidence="3" id="KW-1185">Reference proteome</keyword>
<gene>
    <name evidence="2" type="ORF">F8M41_001830</name>
</gene>
<proteinExistence type="predicted"/>
<accession>A0A8H4AYW7</accession>
<reference evidence="2 3" key="1">
    <citation type="journal article" date="2019" name="Environ. Microbiol.">
        <title>At the nexus of three kingdoms: the genome of the mycorrhizal fungus Gigaspora margarita provides insights into plant, endobacterial and fungal interactions.</title>
        <authorList>
            <person name="Venice F."/>
            <person name="Ghignone S."/>
            <person name="Salvioli di Fossalunga A."/>
            <person name="Amselem J."/>
            <person name="Novero M."/>
            <person name="Xianan X."/>
            <person name="Sedzielewska Toro K."/>
            <person name="Morin E."/>
            <person name="Lipzen A."/>
            <person name="Grigoriev I.V."/>
            <person name="Henrissat B."/>
            <person name="Martin F.M."/>
            <person name="Bonfante P."/>
        </authorList>
    </citation>
    <scope>NUCLEOTIDE SEQUENCE [LARGE SCALE GENOMIC DNA]</scope>
    <source>
        <strain evidence="2 3">BEG34</strain>
    </source>
</reference>
<name>A0A8H4AYW7_GIGMA</name>
<dbReference type="SMART" id="SM00368">
    <property type="entry name" value="LRR_RI"/>
    <property type="match status" value="5"/>
</dbReference>
<dbReference type="Proteomes" id="UP000439903">
    <property type="component" value="Unassembled WGS sequence"/>
</dbReference>
<evidence type="ECO:0000313" key="3">
    <source>
        <dbReference type="Proteomes" id="UP000439903"/>
    </source>
</evidence>
<dbReference type="SUPFAM" id="SSF52047">
    <property type="entry name" value="RNI-like"/>
    <property type="match status" value="1"/>
</dbReference>
<protein>
    <submittedName>
        <fullName evidence="2">Protein NLRC3 isoform X1</fullName>
    </submittedName>
</protein>
<dbReference type="Pfam" id="PF13516">
    <property type="entry name" value="LRR_6"/>
    <property type="match status" value="5"/>
</dbReference>
<evidence type="ECO:0000256" key="1">
    <source>
        <dbReference type="ARBA" id="ARBA00022737"/>
    </source>
</evidence>
<dbReference type="PANTHER" id="PTHR24111:SF0">
    <property type="entry name" value="LEUCINE-RICH REPEAT-CONTAINING PROTEIN"/>
    <property type="match status" value="1"/>
</dbReference>
<dbReference type="AlphaFoldDB" id="A0A8H4AYW7"/>
<dbReference type="OrthoDB" id="120976at2759"/>
<dbReference type="InterPro" id="IPR001611">
    <property type="entry name" value="Leu-rich_rpt"/>
</dbReference>
<organism evidence="2 3">
    <name type="scientific">Gigaspora margarita</name>
    <dbReference type="NCBI Taxonomy" id="4874"/>
    <lineage>
        <taxon>Eukaryota</taxon>
        <taxon>Fungi</taxon>
        <taxon>Fungi incertae sedis</taxon>
        <taxon>Mucoromycota</taxon>
        <taxon>Glomeromycotina</taxon>
        <taxon>Glomeromycetes</taxon>
        <taxon>Diversisporales</taxon>
        <taxon>Gigasporaceae</taxon>
        <taxon>Gigaspora</taxon>
    </lineage>
</organism>
<dbReference type="InterPro" id="IPR032675">
    <property type="entry name" value="LRR_dom_sf"/>
</dbReference>